<dbReference type="Proteomes" id="UP001165121">
    <property type="component" value="Unassembled WGS sequence"/>
</dbReference>
<dbReference type="OrthoDB" id="126018at2759"/>
<keyword evidence="3" id="KW-1185">Reference proteome</keyword>
<accession>A0A9W7CH04</accession>
<sequence length="574" mass="63509">MATVRSTARSTGFTGQEEKTQAFTFSWHTDGEGKAVVGNGSDANPFVVGISTKKLLREADRDPSSFLLHLDARYKLTQVGYPVVVVGISDQARRFHLLAIFIVSQQQEEQYTELLAVLGRVFASVTGNTLRVKWAMGDADSAQWNALHAVFGGEDSSFRVLMCYFHVAKKVYEKTRALSSEAGAMVLRHLHELHYVRNERDYNKQPADVQEEWGKWPQLATFAAYFKRVWLNERTWRWQCFHTPIGFAATNNPCETYNASLKRDVTLRRKLKVGALVDRLRILCRAESVRALPFLTAPAFDDRLIRRANALARAGLLREHRPGRNSIEFLLGNTAEEGTGELINVIALPVPRVYDVHEKRSREDFRVTAQLGVETARMEQLEMPTTGWEVDCISLHALDDDRKARIVDAQRADGDAVVAAAAVAGEERVGARLHGHAVVLVVDLAIVLGQVEAVRVLGDAVDGAVVDDQAAQCRVLGRHDAERARGMFLIVTNTGCAIAWHCFQYQGPSRGPDPVTDRSLPLASTSGPTHLNVSNVVVPSRWLALAALRSSVMAASTVSESTPMKLHDAMLVLL</sequence>
<name>A0A9W7CH04_9STRA</name>
<feature type="domain" description="MULE transposase" evidence="1">
    <location>
        <begin position="68"/>
        <end position="170"/>
    </location>
</feature>
<evidence type="ECO:0000259" key="1">
    <source>
        <dbReference type="Pfam" id="PF10551"/>
    </source>
</evidence>
<dbReference type="PANTHER" id="PTHR33977">
    <property type="entry name" value="ZINC ION BINDING PROTEIN"/>
    <property type="match status" value="1"/>
</dbReference>
<reference evidence="2" key="1">
    <citation type="submission" date="2023-04" db="EMBL/GenBank/DDBJ databases">
        <title>Phytophthora fragariaefolia NBRC 109709.</title>
        <authorList>
            <person name="Ichikawa N."/>
            <person name="Sato H."/>
            <person name="Tonouchi N."/>
        </authorList>
    </citation>
    <scope>NUCLEOTIDE SEQUENCE</scope>
    <source>
        <strain evidence="2">NBRC 109709</strain>
    </source>
</reference>
<dbReference type="Pfam" id="PF10551">
    <property type="entry name" value="MULE"/>
    <property type="match status" value="1"/>
</dbReference>
<dbReference type="AlphaFoldDB" id="A0A9W7CH04"/>
<comment type="caution">
    <text evidence="2">The sequence shown here is derived from an EMBL/GenBank/DDBJ whole genome shotgun (WGS) entry which is preliminary data.</text>
</comment>
<protein>
    <submittedName>
        <fullName evidence="2">Unnamed protein product</fullName>
    </submittedName>
</protein>
<proteinExistence type="predicted"/>
<gene>
    <name evidence="2" type="ORF">Pfra01_000799300</name>
</gene>
<organism evidence="2 3">
    <name type="scientific">Phytophthora fragariaefolia</name>
    <dbReference type="NCBI Taxonomy" id="1490495"/>
    <lineage>
        <taxon>Eukaryota</taxon>
        <taxon>Sar</taxon>
        <taxon>Stramenopiles</taxon>
        <taxon>Oomycota</taxon>
        <taxon>Peronosporomycetes</taxon>
        <taxon>Peronosporales</taxon>
        <taxon>Peronosporaceae</taxon>
        <taxon>Phytophthora</taxon>
    </lineage>
</organism>
<evidence type="ECO:0000313" key="2">
    <source>
        <dbReference type="EMBL" id="GMF32923.1"/>
    </source>
</evidence>
<dbReference type="PANTHER" id="PTHR33977:SF1">
    <property type="entry name" value="ZINC ION BINDING PROTEIN"/>
    <property type="match status" value="1"/>
</dbReference>
<dbReference type="EMBL" id="BSXT01000713">
    <property type="protein sequence ID" value="GMF32923.1"/>
    <property type="molecule type" value="Genomic_DNA"/>
</dbReference>
<dbReference type="InterPro" id="IPR018289">
    <property type="entry name" value="MULE_transposase_dom"/>
</dbReference>
<evidence type="ECO:0000313" key="3">
    <source>
        <dbReference type="Proteomes" id="UP001165121"/>
    </source>
</evidence>